<dbReference type="PROSITE" id="PS50929">
    <property type="entry name" value="ABC_TM1F"/>
    <property type="match status" value="1"/>
</dbReference>
<dbReference type="GO" id="GO:0005524">
    <property type="term" value="F:ATP binding"/>
    <property type="evidence" value="ECO:0007669"/>
    <property type="project" value="UniProtKB-KW"/>
</dbReference>
<protein>
    <submittedName>
        <fullName evidence="12">ABC transporter ATP-binding protein</fullName>
    </submittedName>
</protein>
<feature type="transmembrane region" description="Helical" evidence="9">
    <location>
        <begin position="16"/>
        <end position="35"/>
    </location>
</feature>
<evidence type="ECO:0000259" key="10">
    <source>
        <dbReference type="PROSITE" id="PS50893"/>
    </source>
</evidence>
<proteinExistence type="predicted"/>
<feature type="transmembrane region" description="Helical" evidence="9">
    <location>
        <begin position="133"/>
        <end position="151"/>
    </location>
</feature>
<dbReference type="InterPro" id="IPR003439">
    <property type="entry name" value="ABC_transporter-like_ATP-bd"/>
</dbReference>
<dbReference type="Gene3D" id="3.40.50.300">
    <property type="entry name" value="P-loop containing nucleotide triphosphate hydrolases"/>
    <property type="match status" value="1"/>
</dbReference>
<evidence type="ECO:0000256" key="5">
    <source>
        <dbReference type="ARBA" id="ARBA00022741"/>
    </source>
</evidence>
<dbReference type="InterPro" id="IPR003593">
    <property type="entry name" value="AAA+_ATPase"/>
</dbReference>
<dbReference type="Gene3D" id="1.20.1560.10">
    <property type="entry name" value="ABC transporter type 1, transmembrane domain"/>
    <property type="match status" value="1"/>
</dbReference>
<dbReference type="Proteomes" id="UP000188613">
    <property type="component" value="Unassembled WGS sequence"/>
</dbReference>
<reference evidence="12 13" key="1">
    <citation type="submission" date="2016-12" db="EMBL/GenBank/DDBJ databases">
        <title>Domibacillus sp. SAB 38T whole genome sequencing.</title>
        <authorList>
            <person name="Verma A."/>
            <person name="Ojha A.K."/>
            <person name="Krishnamurthi S."/>
        </authorList>
    </citation>
    <scope>NUCLEOTIDE SEQUENCE [LARGE SCALE GENOMIC DNA]</scope>
    <source>
        <strain evidence="12 13">SAB 38</strain>
    </source>
</reference>
<comment type="caution">
    <text evidence="12">The sequence shown here is derived from an EMBL/GenBank/DDBJ whole genome shotgun (WGS) entry which is preliminary data.</text>
</comment>
<dbReference type="Pfam" id="PF00005">
    <property type="entry name" value="ABC_tran"/>
    <property type="match status" value="1"/>
</dbReference>
<dbReference type="OrthoDB" id="9770415at2"/>
<dbReference type="InterPro" id="IPR011527">
    <property type="entry name" value="ABC1_TM_dom"/>
</dbReference>
<dbReference type="InterPro" id="IPR017871">
    <property type="entry name" value="ABC_transporter-like_CS"/>
</dbReference>
<keyword evidence="13" id="KW-1185">Reference proteome</keyword>
<dbReference type="GO" id="GO:0005886">
    <property type="term" value="C:plasma membrane"/>
    <property type="evidence" value="ECO:0007669"/>
    <property type="project" value="UniProtKB-SubCell"/>
</dbReference>
<feature type="domain" description="ABC transporter" evidence="10">
    <location>
        <begin position="330"/>
        <end position="563"/>
    </location>
</feature>
<accession>A0A1V2AB19</accession>
<dbReference type="Pfam" id="PF00664">
    <property type="entry name" value="ABC_membrane"/>
    <property type="match status" value="1"/>
</dbReference>
<dbReference type="PROSITE" id="PS00211">
    <property type="entry name" value="ABC_TRANSPORTER_1"/>
    <property type="match status" value="1"/>
</dbReference>
<dbReference type="PANTHER" id="PTHR43394">
    <property type="entry name" value="ATP-DEPENDENT PERMEASE MDL1, MITOCHONDRIAL"/>
    <property type="match status" value="1"/>
</dbReference>
<dbReference type="SMART" id="SM00382">
    <property type="entry name" value="AAA"/>
    <property type="match status" value="1"/>
</dbReference>
<feature type="transmembrane region" description="Helical" evidence="9">
    <location>
        <begin position="55"/>
        <end position="81"/>
    </location>
</feature>
<feature type="transmembrane region" description="Helical" evidence="9">
    <location>
        <begin position="157"/>
        <end position="174"/>
    </location>
</feature>
<name>A0A1V2AB19_9BACI</name>
<evidence type="ECO:0000256" key="7">
    <source>
        <dbReference type="ARBA" id="ARBA00022989"/>
    </source>
</evidence>
<dbReference type="AlphaFoldDB" id="A0A1V2AB19"/>
<dbReference type="InterPro" id="IPR027417">
    <property type="entry name" value="P-loop_NTPase"/>
</dbReference>
<keyword evidence="6 12" id="KW-0067">ATP-binding</keyword>
<dbReference type="SUPFAM" id="SSF90123">
    <property type="entry name" value="ABC transporter transmembrane region"/>
    <property type="match status" value="1"/>
</dbReference>
<gene>
    <name evidence="12" type="ORF">BTO28_03500</name>
</gene>
<evidence type="ECO:0000256" key="3">
    <source>
        <dbReference type="ARBA" id="ARBA00022475"/>
    </source>
</evidence>
<keyword evidence="4 9" id="KW-0812">Transmembrane</keyword>
<evidence type="ECO:0000256" key="1">
    <source>
        <dbReference type="ARBA" id="ARBA00004651"/>
    </source>
</evidence>
<sequence>MNGVLSLLKPYRLKMAAAWGLMLLELAVELVLPILMAKMIDDGILAGDLDTVIRWGAIMIGLSLFSFAAGITNSFIAARIGQNYGYDIRKKLIEKVQSFSFAQYGHFDTSTLITRMTNDVTQLQNAVFMSLRIMLRAPLMIIFGTVMAVYVHFGLSIVLLITVPVMTIFMLWMMSRGARMFQRVQKKLDKVNSVMRENLTGIRLIKAFVRSEYEKTRFQQAGTALMNETIRVIRTFESIVPILLLVMNSSLIFILWFGFVEMQNGTATTGEIVAIINYAARIIISLSIFTFITIAFARGKASAGRIDEVLQIEEEKLKPVTDTYPKEGAIEFDRITFTYPGGTSPVLNELTMTVKRGEMAAILGETGSGKSALLSLIPRLYEPDSGVVLIGGRDISRMNMDLLRREIGFVPQESHLFSGSILDNIRWGKKDATEEEVVEAARKAQIHETIEALPDGYNTVIGQKGVTLSGGQKQRISIARALIRKPDILLLDDSTSALDVKTETALIDAVTEEECTIFIVTQKISTAQLADRIFIIEDGKISVSGTHAELAAEDSLYKRLMESQGRKEDAYEQTGR</sequence>
<comment type="subcellular location">
    <subcellularLocation>
        <location evidence="1">Cell membrane</location>
        <topology evidence="1">Multi-pass membrane protein</topology>
    </subcellularLocation>
</comment>
<dbReference type="GO" id="GO:0015421">
    <property type="term" value="F:ABC-type oligopeptide transporter activity"/>
    <property type="evidence" value="ECO:0007669"/>
    <property type="project" value="TreeGrafter"/>
</dbReference>
<dbReference type="CDD" id="cd18548">
    <property type="entry name" value="ABC_6TM_Tm287_like"/>
    <property type="match status" value="1"/>
</dbReference>
<evidence type="ECO:0000256" key="9">
    <source>
        <dbReference type="SAM" id="Phobius"/>
    </source>
</evidence>
<keyword evidence="7 9" id="KW-1133">Transmembrane helix</keyword>
<evidence type="ECO:0000259" key="11">
    <source>
        <dbReference type="PROSITE" id="PS50929"/>
    </source>
</evidence>
<feature type="transmembrane region" description="Helical" evidence="9">
    <location>
        <begin position="272"/>
        <end position="297"/>
    </location>
</feature>
<organism evidence="12 13">
    <name type="scientific">Domibacillus epiphyticus</name>
    <dbReference type="NCBI Taxonomy" id="1714355"/>
    <lineage>
        <taxon>Bacteria</taxon>
        <taxon>Bacillati</taxon>
        <taxon>Bacillota</taxon>
        <taxon>Bacilli</taxon>
        <taxon>Bacillales</taxon>
        <taxon>Bacillaceae</taxon>
        <taxon>Domibacillus</taxon>
    </lineage>
</organism>
<dbReference type="RefSeq" id="WP_076764084.1">
    <property type="nucleotide sequence ID" value="NZ_MSFI01000006.1"/>
</dbReference>
<evidence type="ECO:0000256" key="2">
    <source>
        <dbReference type="ARBA" id="ARBA00022448"/>
    </source>
</evidence>
<dbReference type="GO" id="GO:0016887">
    <property type="term" value="F:ATP hydrolysis activity"/>
    <property type="evidence" value="ECO:0007669"/>
    <property type="project" value="InterPro"/>
</dbReference>
<keyword evidence="8 9" id="KW-0472">Membrane</keyword>
<feature type="transmembrane region" description="Helical" evidence="9">
    <location>
        <begin position="239"/>
        <end position="260"/>
    </location>
</feature>
<evidence type="ECO:0000313" key="12">
    <source>
        <dbReference type="EMBL" id="OMP68032.1"/>
    </source>
</evidence>
<dbReference type="STRING" id="1714355.BTO28_03500"/>
<dbReference type="SUPFAM" id="SSF52540">
    <property type="entry name" value="P-loop containing nucleoside triphosphate hydrolases"/>
    <property type="match status" value="1"/>
</dbReference>
<dbReference type="InterPro" id="IPR036640">
    <property type="entry name" value="ABC1_TM_sf"/>
</dbReference>
<dbReference type="EMBL" id="MSFI01000006">
    <property type="protein sequence ID" value="OMP68032.1"/>
    <property type="molecule type" value="Genomic_DNA"/>
</dbReference>
<dbReference type="InterPro" id="IPR039421">
    <property type="entry name" value="Type_1_exporter"/>
</dbReference>
<dbReference type="FunFam" id="3.40.50.300:FF:000221">
    <property type="entry name" value="Multidrug ABC transporter ATP-binding protein"/>
    <property type="match status" value="1"/>
</dbReference>
<evidence type="ECO:0000256" key="4">
    <source>
        <dbReference type="ARBA" id="ARBA00022692"/>
    </source>
</evidence>
<dbReference type="PROSITE" id="PS50893">
    <property type="entry name" value="ABC_TRANSPORTER_2"/>
    <property type="match status" value="1"/>
</dbReference>
<keyword evidence="3" id="KW-1003">Cell membrane</keyword>
<evidence type="ECO:0000256" key="6">
    <source>
        <dbReference type="ARBA" id="ARBA00022840"/>
    </source>
</evidence>
<keyword evidence="5" id="KW-0547">Nucleotide-binding</keyword>
<evidence type="ECO:0000313" key="13">
    <source>
        <dbReference type="Proteomes" id="UP000188613"/>
    </source>
</evidence>
<dbReference type="PANTHER" id="PTHR43394:SF1">
    <property type="entry name" value="ATP-BINDING CASSETTE SUB-FAMILY B MEMBER 10, MITOCHONDRIAL"/>
    <property type="match status" value="1"/>
</dbReference>
<evidence type="ECO:0000256" key="8">
    <source>
        <dbReference type="ARBA" id="ARBA00023136"/>
    </source>
</evidence>
<keyword evidence="2" id="KW-0813">Transport</keyword>
<feature type="domain" description="ABC transmembrane type-1" evidence="11">
    <location>
        <begin position="21"/>
        <end position="298"/>
    </location>
</feature>